<feature type="region of interest" description="Disordered" evidence="1">
    <location>
        <begin position="26"/>
        <end position="80"/>
    </location>
</feature>
<accession>A0A829Y8G4</accession>
<evidence type="ECO:0000256" key="1">
    <source>
        <dbReference type="SAM" id="MobiDB-lite"/>
    </source>
</evidence>
<feature type="compositionally biased region" description="Basic and acidic residues" evidence="1">
    <location>
        <begin position="51"/>
        <end position="65"/>
    </location>
</feature>
<reference evidence="3" key="1">
    <citation type="submission" date="2020-01" db="EMBL/GenBank/DDBJ databases">
        <title>'Steroidobacter agaridevorans' sp. nov., agar-degrading bacteria isolated from rhizosphere soils.</title>
        <authorList>
            <person name="Ikenaga M."/>
            <person name="Kataoka M."/>
            <person name="Murouchi A."/>
            <person name="Katsuragi S."/>
            <person name="Sakai M."/>
        </authorList>
    </citation>
    <scope>NUCLEOTIDE SEQUENCE [LARGE SCALE GENOMIC DNA]</scope>
    <source>
        <strain evidence="3">YU21-B</strain>
    </source>
</reference>
<gene>
    <name evidence="2" type="ORF">GCM10011487_15990</name>
</gene>
<evidence type="ECO:0000313" key="3">
    <source>
        <dbReference type="Proteomes" id="UP000445000"/>
    </source>
</evidence>
<evidence type="ECO:0000313" key="2">
    <source>
        <dbReference type="EMBL" id="GFE79599.1"/>
    </source>
</evidence>
<dbReference type="Proteomes" id="UP000445000">
    <property type="component" value="Unassembled WGS sequence"/>
</dbReference>
<sequence length="80" mass="9176">MVKLVQARYRSDAAQSVLDCSTVGTSRLPLISPNLKSPLNKTPNYKQQKKRREDMQKKKNEEKQRQQAARKTSDLPPPKP</sequence>
<name>A0A829Y8G4_9GAMM</name>
<dbReference type="AlphaFoldDB" id="A0A829Y8G4"/>
<keyword evidence="3" id="KW-1185">Reference proteome</keyword>
<dbReference type="EMBL" id="BLJN01000001">
    <property type="protein sequence ID" value="GFE79599.1"/>
    <property type="molecule type" value="Genomic_DNA"/>
</dbReference>
<organism evidence="2 3">
    <name type="scientific">Steroidobacter agaridevorans</name>
    <dbReference type="NCBI Taxonomy" id="2695856"/>
    <lineage>
        <taxon>Bacteria</taxon>
        <taxon>Pseudomonadati</taxon>
        <taxon>Pseudomonadota</taxon>
        <taxon>Gammaproteobacteria</taxon>
        <taxon>Steroidobacterales</taxon>
        <taxon>Steroidobacteraceae</taxon>
        <taxon>Steroidobacter</taxon>
    </lineage>
</organism>
<protein>
    <submittedName>
        <fullName evidence="2">Uncharacterized protein</fullName>
    </submittedName>
</protein>
<feature type="compositionally biased region" description="Polar residues" evidence="1">
    <location>
        <begin position="34"/>
        <end position="46"/>
    </location>
</feature>
<comment type="caution">
    <text evidence="2">The sequence shown here is derived from an EMBL/GenBank/DDBJ whole genome shotgun (WGS) entry which is preliminary data.</text>
</comment>
<proteinExistence type="predicted"/>